<dbReference type="PANTHER" id="PTHR10937">
    <property type="entry name" value="GLUCOSAMINE--FRUCTOSE-6-PHOSPHATE AMINOTRANSFERASE, ISOMERIZING"/>
    <property type="match status" value="1"/>
</dbReference>
<dbReference type="STRING" id="498761.HM1_1526"/>
<dbReference type="GO" id="GO:0006487">
    <property type="term" value="P:protein N-linked glycosylation"/>
    <property type="evidence" value="ECO:0007669"/>
    <property type="project" value="TreeGrafter"/>
</dbReference>
<dbReference type="GO" id="GO:0006002">
    <property type="term" value="P:fructose 6-phosphate metabolic process"/>
    <property type="evidence" value="ECO:0007669"/>
    <property type="project" value="TreeGrafter"/>
</dbReference>
<keyword evidence="14" id="KW-1185">Reference proteome</keyword>
<evidence type="ECO:0000256" key="8">
    <source>
        <dbReference type="ARBA" id="ARBA00022737"/>
    </source>
</evidence>
<dbReference type="Gene3D" id="3.40.50.10490">
    <property type="entry name" value="Glucose-6-phosphate isomerase like protein, domain 1"/>
    <property type="match status" value="2"/>
</dbReference>
<gene>
    <name evidence="10 13" type="primary">glmS</name>
    <name evidence="13" type="ORF">HM1_1526</name>
</gene>
<dbReference type="GO" id="GO:0004360">
    <property type="term" value="F:glutamine-fructose-6-phosphate transaminase (isomerizing) activity"/>
    <property type="evidence" value="ECO:0007669"/>
    <property type="project" value="UniProtKB-UniRule"/>
</dbReference>
<dbReference type="Proteomes" id="UP000008550">
    <property type="component" value="Chromosome"/>
</dbReference>
<dbReference type="GO" id="GO:0006047">
    <property type="term" value="P:UDP-N-acetylglucosamine metabolic process"/>
    <property type="evidence" value="ECO:0007669"/>
    <property type="project" value="TreeGrafter"/>
</dbReference>
<comment type="subunit">
    <text evidence="10">Homodimer.</text>
</comment>
<dbReference type="PANTHER" id="PTHR10937:SF0">
    <property type="entry name" value="GLUTAMINE--FRUCTOSE-6-PHOSPHATE TRANSAMINASE (ISOMERIZING)"/>
    <property type="match status" value="1"/>
</dbReference>
<dbReference type="InterPro" id="IPR035490">
    <property type="entry name" value="GlmS/FrlB_SIS"/>
</dbReference>
<dbReference type="AlphaFoldDB" id="B0TCS2"/>
<dbReference type="InterPro" id="IPR001347">
    <property type="entry name" value="SIS_dom"/>
</dbReference>
<evidence type="ECO:0000259" key="11">
    <source>
        <dbReference type="PROSITE" id="PS51278"/>
    </source>
</evidence>
<evidence type="ECO:0000256" key="6">
    <source>
        <dbReference type="ARBA" id="ARBA00022576"/>
    </source>
</evidence>
<name>B0TCS2_HELMI</name>
<dbReference type="CDD" id="cd00714">
    <property type="entry name" value="GFAT"/>
    <property type="match status" value="1"/>
</dbReference>
<dbReference type="InterPro" id="IPR046348">
    <property type="entry name" value="SIS_dom_sf"/>
</dbReference>
<dbReference type="Pfam" id="PF01380">
    <property type="entry name" value="SIS"/>
    <property type="match status" value="2"/>
</dbReference>
<dbReference type="CDD" id="cd05009">
    <property type="entry name" value="SIS_GlmS_GlmD_2"/>
    <property type="match status" value="1"/>
</dbReference>
<accession>B0TCS2</accession>
<evidence type="ECO:0000313" key="13">
    <source>
        <dbReference type="EMBL" id="ABZ84098.1"/>
    </source>
</evidence>
<dbReference type="Pfam" id="PF13522">
    <property type="entry name" value="GATase_6"/>
    <property type="match status" value="1"/>
</dbReference>
<feature type="initiator methionine" description="Removed" evidence="10">
    <location>
        <position position="48"/>
    </location>
</feature>
<feature type="domain" description="Glutamine amidotransferase type-2" evidence="11">
    <location>
        <begin position="49"/>
        <end position="264"/>
    </location>
</feature>
<keyword evidence="7 10" id="KW-0808">Transferase</keyword>
<evidence type="ECO:0000256" key="2">
    <source>
        <dbReference type="ARBA" id="ARBA00004496"/>
    </source>
</evidence>
<evidence type="ECO:0000256" key="10">
    <source>
        <dbReference type="HAMAP-Rule" id="MF_00164"/>
    </source>
</evidence>
<dbReference type="PROSITE" id="PS51464">
    <property type="entry name" value="SIS"/>
    <property type="match status" value="2"/>
</dbReference>
<feature type="domain" description="SIS" evidence="12">
    <location>
        <begin position="331"/>
        <end position="471"/>
    </location>
</feature>
<sequence length="655" mass="71362">MPFGRQHFREKKHESGGFFAPIFRVELFLVKGRHSIRPMIEERRNHPMCGIVGYIGGKAAAPILVEGLKKLEYRGYDSAGVAVMEAGKIEVRKAKGKLAVLEGRLSYCSFGAQTGIGHTRWATHGKPADENAHPHQDCRGDFAVVHNGIIENFQTLKEDLIAQGHAFTSETDTEVLAHLVENFYQGDLEAAVRKVVSVIEGSYAMAFLCRHEPEKIVAVRKDSPLVVGLGDGEYFLASDIPAILAHTRRTFILDDGEMAVLTPQGAVIKTAAAGELVDKAVFEVNWDAVAAEKGGYDHFMIKEIYEQPKALRDTILGRVNGDGVNLSEIKIDLELLKKTNKVTIVACGTAYHAGLVGKYVIEDLARVPVEVDIASEFRYRDPIVDENTLVIVVSQSGETADTLAAMREARSKGAKVLAVTNVVGSTISREADSVLYTWAGPEIAVASTKAYTTQLAAMNCIALALAQVRGTQSAETIKAIADAIREIPAQVEKVLAQAETVKAISEQIKTWDDVFFIGRSVDYAVALEGSLKLKEISYIHAEAYAAGELKHGTLALITDNIPVIALATQEQVFDKTISNIQEVKARDAFVIAVAQEGNREIAKFAEYVLTIPRTHPALAPILAVVPLQMLSYYTAVARECDVDKPRNLAKSVTVE</sequence>
<evidence type="ECO:0000256" key="4">
    <source>
        <dbReference type="ARBA" id="ARBA00016090"/>
    </source>
</evidence>
<feature type="active site" description="Nucleophile; for GATase activity" evidence="10">
    <location>
        <position position="49"/>
    </location>
</feature>
<keyword evidence="8" id="KW-0677">Repeat</keyword>
<dbReference type="EC" id="2.6.1.16" evidence="3 10"/>
<dbReference type="GO" id="GO:0097367">
    <property type="term" value="F:carbohydrate derivative binding"/>
    <property type="evidence" value="ECO:0007669"/>
    <property type="project" value="InterPro"/>
</dbReference>
<dbReference type="GO" id="GO:0005829">
    <property type="term" value="C:cytosol"/>
    <property type="evidence" value="ECO:0007669"/>
    <property type="project" value="TreeGrafter"/>
</dbReference>
<evidence type="ECO:0000256" key="5">
    <source>
        <dbReference type="ARBA" id="ARBA00022490"/>
    </source>
</evidence>
<reference evidence="13 14" key="1">
    <citation type="journal article" date="2008" name="J. Bacteriol.">
        <title>The genome of Heliobacterium modesticaldum, a phototrophic representative of the Firmicutes containing the simplest photosynthetic apparatus.</title>
        <authorList>
            <person name="Sattley W.M."/>
            <person name="Madigan M.T."/>
            <person name="Swingley W.D."/>
            <person name="Cheung P.C."/>
            <person name="Clocksin K.M."/>
            <person name="Conrad A.L."/>
            <person name="Dejesa L.C."/>
            <person name="Honchak B.M."/>
            <person name="Jung D.O."/>
            <person name="Karbach L.E."/>
            <person name="Kurdoglu A."/>
            <person name="Lahiri S."/>
            <person name="Mastrian S.D."/>
            <person name="Page L.E."/>
            <person name="Taylor H.L."/>
            <person name="Wang Z.T."/>
            <person name="Raymond J."/>
            <person name="Chen M."/>
            <person name="Blankenship R.E."/>
            <person name="Touchman J.W."/>
        </authorList>
    </citation>
    <scope>NUCLEOTIDE SEQUENCE [LARGE SCALE GENOMIC DNA]</scope>
    <source>
        <strain evidence="14">ATCC 51547 / Ice1</strain>
    </source>
</reference>
<evidence type="ECO:0000256" key="3">
    <source>
        <dbReference type="ARBA" id="ARBA00012916"/>
    </source>
</evidence>
<dbReference type="NCBIfam" id="TIGR01135">
    <property type="entry name" value="glmS"/>
    <property type="match status" value="1"/>
</dbReference>
<comment type="subcellular location">
    <subcellularLocation>
        <location evidence="2 10">Cytoplasm</location>
    </subcellularLocation>
</comment>
<dbReference type="FunFam" id="3.40.50.10490:FF:000001">
    <property type="entry name" value="Glutamine--fructose-6-phosphate aminotransferase [isomerizing]"/>
    <property type="match status" value="1"/>
</dbReference>
<dbReference type="SUPFAM" id="SSF56235">
    <property type="entry name" value="N-terminal nucleophile aminohydrolases (Ntn hydrolases)"/>
    <property type="match status" value="1"/>
</dbReference>
<dbReference type="NCBIfam" id="NF001484">
    <property type="entry name" value="PRK00331.1"/>
    <property type="match status" value="1"/>
</dbReference>
<feature type="domain" description="SIS" evidence="12">
    <location>
        <begin position="504"/>
        <end position="645"/>
    </location>
</feature>
<dbReference type="HOGENOM" id="CLU_012520_5_2_9"/>
<dbReference type="FunFam" id="3.60.20.10:FF:000006">
    <property type="entry name" value="Glutamine--fructose-6-phosphate aminotransferase [isomerizing]"/>
    <property type="match status" value="1"/>
</dbReference>
<dbReference type="KEGG" id="hmo:HM1_1526"/>
<dbReference type="SUPFAM" id="SSF53697">
    <property type="entry name" value="SIS domain"/>
    <property type="match status" value="1"/>
</dbReference>
<evidence type="ECO:0000313" key="14">
    <source>
        <dbReference type="Proteomes" id="UP000008550"/>
    </source>
</evidence>
<dbReference type="FunFam" id="3.40.50.10490:FF:000022">
    <property type="entry name" value="Glutamine--fructose-6-phosphate aminotransferase [isomerizing]"/>
    <property type="match status" value="1"/>
</dbReference>
<dbReference type="InterPro" id="IPR047084">
    <property type="entry name" value="GFAT_N"/>
</dbReference>
<dbReference type="eggNOG" id="COG0449">
    <property type="taxonomic scope" value="Bacteria"/>
</dbReference>
<evidence type="ECO:0000256" key="7">
    <source>
        <dbReference type="ARBA" id="ARBA00022679"/>
    </source>
</evidence>
<dbReference type="EMBL" id="CP000930">
    <property type="protein sequence ID" value="ABZ84098.1"/>
    <property type="molecule type" value="Genomic_DNA"/>
</dbReference>
<dbReference type="GO" id="GO:0005975">
    <property type="term" value="P:carbohydrate metabolic process"/>
    <property type="evidence" value="ECO:0007669"/>
    <property type="project" value="UniProtKB-UniRule"/>
</dbReference>
<protein>
    <recommendedName>
        <fullName evidence="4 10">Glutamine--fructose-6-phosphate aminotransferase [isomerizing]</fullName>
        <ecNumber evidence="3 10">2.6.1.16</ecNumber>
    </recommendedName>
    <alternativeName>
        <fullName evidence="10">D-fructose-6-phosphate amidotransferase</fullName>
    </alternativeName>
    <alternativeName>
        <fullName evidence="10">GFAT</fullName>
    </alternativeName>
    <alternativeName>
        <fullName evidence="10">Glucosamine-6-phosphate synthase</fullName>
    </alternativeName>
    <alternativeName>
        <fullName evidence="10">Hexosephosphate aminotransferase</fullName>
    </alternativeName>
    <alternativeName>
        <fullName evidence="10">L-glutamine--D-fructose-6-phosphate amidotransferase</fullName>
    </alternativeName>
</protein>
<organism evidence="13 14">
    <name type="scientific">Heliobacterium modesticaldum (strain ATCC 51547 / Ice1)</name>
    <dbReference type="NCBI Taxonomy" id="498761"/>
    <lineage>
        <taxon>Bacteria</taxon>
        <taxon>Bacillati</taxon>
        <taxon>Bacillota</taxon>
        <taxon>Clostridia</taxon>
        <taxon>Eubacteriales</taxon>
        <taxon>Heliobacteriaceae</taxon>
        <taxon>Heliomicrobium</taxon>
    </lineage>
</organism>
<comment type="function">
    <text evidence="10">Catalyzes the first step in hexosamine metabolism, converting fructose-6P into glucosamine-6P using glutamine as a nitrogen source.</text>
</comment>
<dbReference type="PROSITE" id="PS51278">
    <property type="entry name" value="GATASE_TYPE_2"/>
    <property type="match status" value="1"/>
</dbReference>
<evidence type="ECO:0000259" key="12">
    <source>
        <dbReference type="PROSITE" id="PS51464"/>
    </source>
</evidence>
<comment type="catalytic activity">
    <reaction evidence="1 10">
        <text>D-fructose 6-phosphate + L-glutamine = D-glucosamine 6-phosphate + L-glutamate</text>
        <dbReference type="Rhea" id="RHEA:13237"/>
        <dbReference type="ChEBI" id="CHEBI:29985"/>
        <dbReference type="ChEBI" id="CHEBI:58359"/>
        <dbReference type="ChEBI" id="CHEBI:58725"/>
        <dbReference type="ChEBI" id="CHEBI:61527"/>
        <dbReference type="EC" id="2.6.1.16"/>
    </reaction>
</comment>
<dbReference type="HAMAP" id="MF_00164">
    <property type="entry name" value="GlmS"/>
    <property type="match status" value="1"/>
</dbReference>
<dbReference type="InterPro" id="IPR005855">
    <property type="entry name" value="GFAT"/>
</dbReference>
<keyword evidence="9" id="KW-0315">Glutamine amidotransferase</keyword>
<dbReference type="CDD" id="cd05008">
    <property type="entry name" value="SIS_GlmS_GlmD_1"/>
    <property type="match status" value="1"/>
</dbReference>
<evidence type="ECO:0000256" key="9">
    <source>
        <dbReference type="ARBA" id="ARBA00022962"/>
    </source>
</evidence>
<feature type="active site" description="For Fru-6P isomerization activity" evidence="10">
    <location>
        <position position="650"/>
    </location>
</feature>
<dbReference type="InterPro" id="IPR035466">
    <property type="entry name" value="GlmS/AgaS_SIS"/>
</dbReference>
<evidence type="ECO:0000256" key="1">
    <source>
        <dbReference type="ARBA" id="ARBA00001031"/>
    </source>
</evidence>
<dbReference type="InterPro" id="IPR017932">
    <property type="entry name" value="GATase_2_dom"/>
</dbReference>
<dbReference type="Gene3D" id="3.60.20.10">
    <property type="entry name" value="Glutamine Phosphoribosylpyrophosphate, subunit 1, domain 1"/>
    <property type="match status" value="1"/>
</dbReference>
<keyword evidence="5 10" id="KW-0963">Cytoplasm</keyword>
<proteinExistence type="inferred from homology"/>
<dbReference type="InterPro" id="IPR029055">
    <property type="entry name" value="Ntn_hydrolases_N"/>
</dbReference>
<keyword evidence="6 10" id="KW-0032">Aminotransferase</keyword>